<reference evidence="2 3" key="1">
    <citation type="journal article" date="2023" name="G3 (Bethesda)">
        <title>A haplotype-resolved chromosome-scale genome for Quercus rubra L. provides insights into the genetics of adaptive traits for red oak species.</title>
        <authorList>
            <person name="Kapoor B."/>
            <person name="Jenkins J."/>
            <person name="Schmutz J."/>
            <person name="Zhebentyayeva T."/>
            <person name="Kuelheim C."/>
            <person name="Coggeshall M."/>
            <person name="Heim C."/>
            <person name="Lasky J.R."/>
            <person name="Leites L."/>
            <person name="Islam-Faridi N."/>
            <person name="Romero-Severson J."/>
            <person name="DeLeo V.L."/>
            <person name="Lucas S.M."/>
            <person name="Lazic D."/>
            <person name="Gailing O."/>
            <person name="Carlson J."/>
            <person name="Staton M."/>
        </authorList>
    </citation>
    <scope>NUCLEOTIDE SEQUENCE [LARGE SCALE GENOMIC DNA]</scope>
    <source>
        <strain evidence="2">Pseudo-F2</strain>
    </source>
</reference>
<dbReference type="AlphaFoldDB" id="A0AAN7F385"/>
<proteinExistence type="predicted"/>
<dbReference type="EMBL" id="JAXUIC010000006">
    <property type="protein sequence ID" value="KAK4584479.1"/>
    <property type="molecule type" value="Genomic_DNA"/>
</dbReference>
<evidence type="ECO:0000313" key="2">
    <source>
        <dbReference type="EMBL" id="KAK4584479.1"/>
    </source>
</evidence>
<dbReference type="Proteomes" id="UP001324115">
    <property type="component" value="Unassembled WGS sequence"/>
</dbReference>
<keyword evidence="3" id="KW-1185">Reference proteome</keyword>
<sequence length="338" mass="38588">MGSSPSFAWRSLMVAQEVVKKGAKWQVGNGQDIRIWEDKWLPCLSTHKVVSPPTILSSNATVDTFINAKDGTWNTVLLQQLCLPHEVDIILGIALSTNLPGDRLVWALNENKIAMEMQEGAAMGTVSDDSNLRKFWKYIWQMNVPHKVRHFMWRSCRNILPTKDNLLRRKIVTDGCYEECCEDVESSGHLFWECSWARKIWPLSNLFPTMKDLQFRSFMNLLWYSVMVAKWDRETIKKIVMISWKLWTHRNEVRNGGARKNERALIASALVYLEDYHSCVAVTTRNVEKRQAIWIPPPINLYKINVDSAVFQALGAAGAGVLIRDGNGSVIGACCKKF</sequence>
<feature type="domain" description="Reverse transcriptase zinc-binding" evidence="1">
    <location>
        <begin position="129"/>
        <end position="201"/>
    </location>
</feature>
<evidence type="ECO:0000313" key="3">
    <source>
        <dbReference type="Proteomes" id="UP001324115"/>
    </source>
</evidence>
<organism evidence="2 3">
    <name type="scientific">Quercus rubra</name>
    <name type="common">Northern red oak</name>
    <name type="synonym">Quercus borealis</name>
    <dbReference type="NCBI Taxonomy" id="3512"/>
    <lineage>
        <taxon>Eukaryota</taxon>
        <taxon>Viridiplantae</taxon>
        <taxon>Streptophyta</taxon>
        <taxon>Embryophyta</taxon>
        <taxon>Tracheophyta</taxon>
        <taxon>Spermatophyta</taxon>
        <taxon>Magnoliopsida</taxon>
        <taxon>eudicotyledons</taxon>
        <taxon>Gunneridae</taxon>
        <taxon>Pentapetalae</taxon>
        <taxon>rosids</taxon>
        <taxon>fabids</taxon>
        <taxon>Fagales</taxon>
        <taxon>Fagaceae</taxon>
        <taxon>Quercus</taxon>
    </lineage>
</organism>
<accession>A0AAN7F385</accession>
<comment type="caution">
    <text evidence="2">The sequence shown here is derived from an EMBL/GenBank/DDBJ whole genome shotgun (WGS) entry which is preliminary data.</text>
</comment>
<dbReference type="InterPro" id="IPR026960">
    <property type="entry name" value="RVT-Znf"/>
</dbReference>
<evidence type="ECO:0000259" key="1">
    <source>
        <dbReference type="Pfam" id="PF13966"/>
    </source>
</evidence>
<gene>
    <name evidence="2" type="ORF">RGQ29_022276</name>
</gene>
<protein>
    <recommendedName>
        <fullName evidence="1">Reverse transcriptase zinc-binding domain-containing protein</fullName>
    </recommendedName>
</protein>
<name>A0AAN7F385_QUERU</name>
<dbReference type="Pfam" id="PF13966">
    <property type="entry name" value="zf-RVT"/>
    <property type="match status" value="1"/>
</dbReference>